<protein>
    <recommendedName>
        <fullName evidence="10">Kinesin-like protein</fullName>
    </recommendedName>
</protein>
<dbReference type="AlphaFoldDB" id="A0A2Y9QVI3"/>
<evidence type="ECO:0000256" key="2">
    <source>
        <dbReference type="ARBA" id="ARBA00022490"/>
    </source>
</evidence>
<evidence type="ECO:0000313" key="14">
    <source>
        <dbReference type="Proteomes" id="UP000248480"/>
    </source>
</evidence>
<gene>
    <name evidence="15" type="primary">KIF5C</name>
</gene>
<evidence type="ECO:0000256" key="6">
    <source>
        <dbReference type="ARBA" id="ARBA00023054"/>
    </source>
</evidence>
<dbReference type="SUPFAM" id="SSF52540">
    <property type="entry name" value="P-loop containing nucleoside triphosphate hydrolases"/>
    <property type="match status" value="1"/>
</dbReference>
<keyword evidence="2" id="KW-0963">Cytoplasm</keyword>
<dbReference type="CTD" id="3800"/>
<accession>A0A2Y9QVI3</accession>
<dbReference type="Gene3D" id="3.40.850.10">
    <property type="entry name" value="Kinesin motor domain"/>
    <property type="match status" value="1"/>
</dbReference>
<sequence length="867" mass="99260">MADPAECSIKVMCRFRPLNEAEILRGDKFIPKFKGDETVVIGVSYFEIYLDKIRDLLDVSKTNLAVHEDKNRVPYVKGCTERFVSSPEEVMDVIDEGKANRHVAVTNMNEHSSRSHSIFLINIKQENVETEKKLSGKLYLVDLAGSEKVSKTGAEGAVLDEAKNINKSLSALGNVISALAEGTKTHVPYRDSKMTRILQDSLGGNCRTTIVICCSPSVFNEAETKSTLMFGQRAKTIKNTVSVNLELTAEEWKKKYEKEKEKNKTLKNVIQHLEMELNRWRNGEAVPEDEQISAKDQKNLEPCDNTPIIDNIAPVVAGISTEEKEKYDEEISSLYRQLDDKDDEINQQSQLAEKLKQQMLDQDELLASTRRDYEKIQEELTRLQIENEAAKDEVKEVLQALEELAVNYDQKSQEVEDKTRANEQLTDELAQKTTTLTTTQRELSQLQELSNHQKKRATEILNLLLKDLGEIGGIIGTNDVKTLADVNGVIEEEFTMARLYISKMKSEVKSLVNRSKQLESAQMDSNRKMNASERELAACQLLISQHEAKIKSLTDYMQNMEQKRRQLEESQDSLSEELAKLRAQEKMHEVSFQDKEKEHLTRLQDAEEMKKALEQQMESHREAHQKQLSRLRDEIEEKQKIIDEIRDLNQKLQLEQEKLSSDYNKLKIEDQEREMKLEKLLLLNDKREQAREDLKGLEETVSRELQTLHNLRKLFVQDLTTRVKKSVELDSDDGGGSAAQKQKISFLENNLEQLTKVHKQLVRDNADLRCELPKLEKRLRATAERVKALESALKEAKENAMRDRKRYQQEVDRIKEAVRAKNMARRAHSAQIAKPIRPGHYPASSPTAVHAIRGGGGSSSNSTYYQK</sequence>
<evidence type="ECO:0000256" key="12">
    <source>
        <dbReference type="SAM" id="MobiDB-lite"/>
    </source>
</evidence>
<dbReference type="GO" id="GO:0005524">
    <property type="term" value="F:ATP binding"/>
    <property type="evidence" value="ECO:0007669"/>
    <property type="project" value="UniProtKB-KW"/>
</dbReference>
<dbReference type="PROSITE" id="PS00411">
    <property type="entry name" value="KINESIN_MOTOR_1"/>
    <property type="match status" value="1"/>
</dbReference>
<dbReference type="GO" id="GO:0030951">
    <property type="term" value="P:establishment or maintenance of microtubule cytoskeleton polarity"/>
    <property type="evidence" value="ECO:0007669"/>
    <property type="project" value="UniProtKB-ARBA"/>
</dbReference>
<dbReference type="GO" id="GO:0032991">
    <property type="term" value="C:protein-containing complex"/>
    <property type="evidence" value="ECO:0007669"/>
    <property type="project" value="UniProtKB-ARBA"/>
</dbReference>
<feature type="coiled-coil region" evidence="11">
    <location>
        <begin position="324"/>
        <end position="449"/>
    </location>
</feature>
<dbReference type="GO" id="GO:0007097">
    <property type="term" value="P:nuclear migration"/>
    <property type="evidence" value="ECO:0007669"/>
    <property type="project" value="UniProtKB-ARBA"/>
</dbReference>
<evidence type="ECO:0000256" key="11">
    <source>
        <dbReference type="SAM" id="Coils"/>
    </source>
</evidence>
<dbReference type="Proteomes" id="UP000248480">
    <property type="component" value="Unplaced"/>
</dbReference>
<evidence type="ECO:0000256" key="7">
    <source>
        <dbReference type="ARBA" id="ARBA00023175"/>
    </source>
</evidence>
<keyword evidence="3 10" id="KW-0493">Microtubule</keyword>
<dbReference type="InterPro" id="IPR036961">
    <property type="entry name" value="Kinesin_motor_dom_sf"/>
</dbReference>
<dbReference type="FunFam" id="3.40.850.10:FF:000067">
    <property type="entry name" value="Kinesin-like protein"/>
    <property type="match status" value="1"/>
</dbReference>
<dbReference type="PRINTS" id="PR00380">
    <property type="entry name" value="KINESINHEAVY"/>
</dbReference>
<dbReference type="PROSITE" id="PS50067">
    <property type="entry name" value="KINESIN_MOTOR_2"/>
    <property type="match status" value="1"/>
</dbReference>
<evidence type="ECO:0000256" key="10">
    <source>
        <dbReference type="RuleBase" id="RU000394"/>
    </source>
</evidence>
<dbReference type="InterPro" id="IPR001752">
    <property type="entry name" value="Kinesin_motor_dom"/>
</dbReference>
<comment type="caution">
    <text evidence="9">Lacks conserved residue(s) required for the propagation of feature annotation.</text>
</comment>
<dbReference type="PANTHER" id="PTHR47968">
    <property type="entry name" value="CENTROMERE PROTEIN E"/>
    <property type="match status" value="1"/>
</dbReference>
<keyword evidence="6 11" id="KW-0175">Coiled coil</keyword>
<dbReference type="Pfam" id="PF00225">
    <property type="entry name" value="Kinesin"/>
    <property type="match status" value="1"/>
</dbReference>
<evidence type="ECO:0000256" key="1">
    <source>
        <dbReference type="ARBA" id="ARBA00004245"/>
    </source>
</evidence>
<dbReference type="GO" id="GO:0008017">
    <property type="term" value="F:microtubule binding"/>
    <property type="evidence" value="ECO:0007669"/>
    <property type="project" value="InterPro"/>
</dbReference>
<dbReference type="CDD" id="cd23649">
    <property type="entry name" value="Khc_CBD_cc"/>
    <property type="match status" value="1"/>
</dbReference>
<keyword evidence="14" id="KW-1185">Reference proteome</keyword>
<dbReference type="GeneID" id="101348254"/>
<dbReference type="GO" id="GO:0005874">
    <property type="term" value="C:microtubule"/>
    <property type="evidence" value="ECO:0007669"/>
    <property type="project" value="UniProtKB-KW"/>
</dbReference>
<dbReference type="InterPro" id="IPR059182">
    <property type="entry name" value="Khc_C"/>
</dbReference>
<dbReference type="PANTHER" id="PTHR47968:SF70">
    <property type="entry name" value="KINESIN HEAVY CHAIN ISOFORM 5C"/>
    <property type="match status" value="1"/>
</dbReference>
<dbReference type="GO" id="GO:0048489">
    <property type="term" value="P:synaptic vesicle transport"/>
    <property type="evidence" value="ECO:0007669"/>
    <property type="project" value="UniProtKB-ARBA"/>
</dbReference>
<evidence type="ECO:0000313" key="15">
    <source>
        <dbReference type="RefSeq" id="XP_023586152.1"/>
    </source>
</evidence>
<keyword evidence="5 10" id="KW-0067">ATP-binding</keyword>
<evidence type="ECO:0000256" key="9">
    <source>
        <dbReference type="PROSITE-ProRule" id="PRU00283"/>
    </source>
</evidence>
<reference evidence="15" key="1">
    <citation type="submission" date="2025-08" db="UniProtKB">
        <authorList>
            <consortium name="RefSeq"/>
        </authorList>
    </citation>
    <scope>IDENTIFICATION</scope>
</reference>
<dbReference type="InterPro" id="IPR019821">
    <property type="entry name" value="Kinesin_motor_CS"/>
</dbReference>
<comment type="subcellular location">
    <subcellularLocation>
        <location evidence="1">Cytoplasm</location>
        <location evidence="1">Cytoskeleton</location>
    </subcellularLocation>
</comment>
<comment type="similarity">
    <text evidence="9 10">Belongs to the TRAFAC class myosin-kinesin ATPase superfamily. Kinesin family.</text>
</comment>
<feature type="region of interest" description="Disordered" evidence="12">
    <location>
        <begin position="822"/>
        <end position="867"/>
    </location>
</feature>
<keyword evidence="4 10" id="KW-0547">Nucleotide-binding</keyword>
<proteinExistence type="inferred from homology"/>
<keyword evidence="8" id="KW-0206">Cytoskeleton</keyword>
<dbReference type="GO" id="GO:1904115">
    <property type="term" value="C:axon cytoplasm"/>
    <property type="evidence" value="ECO:0007669"/>
    <property type="project" value="GOC"/>
</dbReference>
<feature type="coiled-coil region" evidence="11">
    <location>
        <begin position="242"/>
        <end position="283"/>
    </location>
</feature>
<dbReference type="GO" id="GO:0007292">
    <property type="term" value="P:female gamete generation"/>
    <property type="evidence" value="ECO:0007669"/>
    <property type="project" value="UniProtKB-ARBA"/>
</dbReference>
<organism evidence="14 15">
    <name type="scientific">Trichechus manatus latirostris</name>
    <name type="common">Florida manatee</name>
    <dbReference type="NCBI Taxonomy" id="127582"/>
    <lineage>
        <taxon>Eukaryota</taxon>
        <taxon>Metazoa</taxon>
        <taxon>Chordata</taxon>
        <taxon>Craniata</taxon>
        <taxon>Vertebrata</taxon>
        <taxon>Euteleostomi</taxon>
        <taxon>Mammalia</taxon>
        <taxon>Eutheria</taxon>
        <taxon>Afrotheria</taxon>
        <taxon>Sirenia</taxon>
        <taxon>Trichechidae</taxon>
        <taxon>Trichechus</taxon>
    </lineage>
</organism>
<keyword evidence="7 10" id="KW-0505">Motor protein</keyword>
<dbReference type="GO" id="GO:0098957">
    <property type="term" value="P:anterograde axonal transport of mitochondrion"/>
    <property type="evidence" value="ECO:0007669"/>
    <property type="project" value="UniProtKB-ARBA"/>
</dbReference>
<evidence type="ECO:0000256" key="4">
    <source>
        <dbReference type="ARBA" id="ARBA00022741"/>
    </source>
</evidence>
<evidence type="ECO:0000256" key="5">
    <source>
        <dbReference type="ARBA" id="ARBA00022840"/>
    </source>
</evidence>
<dbReference type="RefSeq" id="XP_023586152.1">
    <property type="nucleotide sequence ID" value="XM_023730384.1"/>
</dbReference>
<evidence type="ECO:0000259" key="13">
    <source>
        <dbReference type="PROSITE" id="PS50067"/>
    </source>
</evidence>
<feature type="domain" description="Kinesin motor" evidence="13">
    <location>
        <begin position="1"/>
        <end position="237"/>
    </location>
</feature>
<dbReference type="Gene3D" id="6.10.250.1590">
    <property type="match status" value="1"/>
</dbReference>
<dbReference type="SMART" id="SM00129">
    <property type="entry name" value="KISc"/>
    <property type="match status" value="1"/>
</dbReference>
<evidence type="ECO:0000256" key="3">
    <source>
        <dbReference type="ARBA" id="ARBA00022701"/>
    </source>
</evidence>
<evidence type="ECO:0000256" key="8">
    <source>
        <dbReference type="ARBA" id="ARBA00023212"/>
    </source>
</evidence>
<dbReference type="InterPro" id="IPR027417">
    <property type="entry name" value="P-loop_NTPase"/>
</dbReference>
<dbReference type="GO" id="GO:0003777">
    <property type="term" value="F:microtubule motor activity"/>
    <property type="evidence" value="ECO:0007669"/>
    <property type="project" value="InterPro"/>
</dbReference>
<name>A0A2Y9QVI3_TRIMA</name>
<dbReference type="InterPro" id="IPR027640">
    <property type="entry name" value="Kinesin-like_fam"/>
</dbReference>